<dbReference type="PANTHER" id="PTHR10306:SF32">
    <property type="entry name" value="SYNAPTOPHYSIN B"/>
    <property type="match status" value="1"/>
</dbReference>
<feature type="domain" description="MARVEL" evidence="10">
    <location>
        <begin position="15"/>
        <end position="222"/>
    </location>
</feature>
<dbReference type="GeneTree" id="ENSGT01030000234637"/>
<feature type="transmembrane region" description="Helical" evidence="9">
    <location>
        <begin position="25"/>
        <end position="44"/>
    </location>
</feature>
<dbReference type="InterPro" id="IPR001285">
    <property type="entry name" value="Synaptophysin/porin"/>
</dbReference>
<evidence type="ECO:0000256" key="2">
    <source>
        <dbReference type="ARBA" id="ARBA00006476"/>
    </source>
</evidence>
<dbReference type="PANTHER" id="PTHR10306">
    <property type="entry name" value="SYNAPTOPHYSIN"/>
    <property type="match status" value="1"/>
</dbReference>
<evidence type="ECO:0000256" key="7">
    <source>
        <dbReference type="PROSITE-ProRule" id="PRU00581"/>
    </source>
</evidence>
<proteinExistence type="inferred from homology"/>
<organism evidence="11 12">
    <name type="scientific">Oncorhynchus kisutch</name>
    <name type="common">Coho salmon</name>
    <name type="synonym">Salmo kisutch</name>
    <dbReference type="NCBI Taxonomy" id="8019"/>
    <lineage>
        <taxon>Eukaryota</taxon>
        <taxon>Metazoa</taxon>
        <taxon>Chordata</taxon>
        <taxon>Craniata</taxon>
        <taxon>Vertebrata</taxon>
        <taxon>Euteleostomi</taxon>
        <taxon>Actinopterygii</taxon>
        <taxon>Neopterygii</taxon>
        <taxon>Teleostei</taxon>
        <taxon>Protacanthopterygii</taxon>
        <taxon>Salmoniformes</taxon>
        <taxon>Salmonidae</taxon>
        <taxon>Salmoninae</taxon>
        <taxon>Oncorhynchus</taxon>
    </lineage>
</organism>
<keyword evidence="12" id="KW-1185">Reference proteome</keyword>
<accession>A0A8C7JHH2</accession>
<evidence type="ECO:0000259" key="10">
    <source>
        <dbReference type="PROSITE" id="PS51225"/>
    </source>
</evidence>
<feature type="transmembrane region" description="Helical" evidence="9">
    <location>
        <begin position="200"/>
        <end position="218"/>
    </location>
</feature>
<evidence type="ECO:0000256" key="6">
    <source>
        <dbReference type="ARBA" id="ARBA00023180"/>
    </source>
</evidence>
<comment type="subcellular location">
    <subcellularLocation>
        <location evidence="1">Membrane</location>
        <topology evidence="1">Multi-pass membrane protein</topology>
    </subcellularLocation>
</comment>
<reference evidence="11" key="1">
    <citation type="submission" date="2025-08" db="UniProtKB">
        <authorList>
            <consortium name="Ensembl"/>
        </authorList>
    </citation>
    <scope>IDENTIFICATION</scope>
</reference>
<keyword evidence="3 7" id="KW-0812">Transmembrane</keyword>
<dbReference type="Pfam" id="PF01284">
    <property type="entry name" value="MARVEL"/>
    <property type="match status" value="1"/>
</dbReference>
<feature type="transmembrane region" description="Helical" evidence="9">
    <location>
        <begin position="101"/>
        <end position="124"/>
    </location>
</feature>
<keyword evidence="6" id="KW-0325">Glycoprotein</keyword>
<evidence type="ECO:0000256" key="4">
    <source>
        <dbReference type="ARBA" id="ARBA00022989"/>
    </source>
</evidence>
<reference evidence="11" key="2">
    <citation type="submission" date="2025-09" db="UniProtKB">
        <authorList>
            <consortium name="Ensembl"/>
        </authorList>
    </citation>
    <scope>IDENTIFICATION</scope>
</reference>
<sequence>MDVVNQLVATGQFTIIKQPLGFMKILQWIFAIFAFSTCGSYSGMFKMSVECKNRSESDLSIEVEFEYPFRLHQVYFDAPTCKGESPERLFLIGDYSSSAEFFVTVGVFSFLYSMAALSVYVFILEKYREGCKGAQIDFVVTSVFTFFWLVASSAWAKGLSDVKAATDPDKVLLLIEACDEPENRCREVHDPVVSGLNTSVAFGFLNLILWGGNLWFVFKETGWMAAFGGTYASSLCLLQSPLVRKAMGKRATHNMGAPMPGPREVTSLTMARADTQREAETISRGDTNSSPPPLPIRCELVHPTAPGSW</sequence>
<name>A0A8C7JHH2_ONCKI</name>
<evidence type="ECO:0000256" key="5">
    <source>
        <dbReference type="ARBA" id="ARBA00023136"/>
    </source>
</evidence>
<gene>
    <name evidence="11" type="primary">LOC109869699</name>
</gene>
<dbReference type="GO" id="GO:0048786">
    <property type="term" value="C:presynaptic active zone"/>
    <property type="evidence" value="ECO:0007669"/>
    <property type="project" value="TreeGrafter"/>
</dbReference>
<keyword evidence="5 7" id="KW-0472">Membrane</keyword>
<dbReference type="PROSITE" id="PS51225">
    <property type="entry name" value="MARVEL"/>
    <property type="match status" value="1"/>
</dbReference>
<evidence type="ECO:0000256" key="1">
    <source>
        <dbReference type="ARBA" id="ARBA00004141"/>
    </source>
</evidence>
<dbReference type="AlphaFoldDB" id="A0A8C7JHH2"/>
<evidence type="ECO:0000313" key="12">
    <source>
        <dbReference type="Proteomes" id="UP000694557"/>
    </source>
</evidence>
<keyword evidence="4 9" id="KW-1133">Transmembrane helix</keyword>
<dbReference type="GO" id="GO:0030672">
    <property type="term" value="C:synaptic vesicle membrane"/>
    <property type="evidence" value="ECO:0007669"/>
    <property type="project" value="TreeGrafter"/>
</dbReference>
<dbReference type="InterPro" id="IPR008253">
    <property type="entry name" value="Marvel"/>
</dbReference>
<feature type="compositionally biased region" description="Basic and acidic residues" evidence="8">
    <location>
        <begin position="274"/>
        <end position="283"/>
    </location>
</feature>
<dbReference type="Proteomes" id="UP000694557">
    <property type="component" value="Unassembled WGS sequence"/>
</dbReference>
<feature type="region of interest" description="Disordered" evidence="8">
    <location>
        <begin position="274"/>
        <end position="296"/>
    </location>
</feature>
<evidence type="ECO:0000313" key="11">
    <source>
        <dbReference type="Ensembl" id="ENSOKIP00005087763.1"/>
    </source>
</evidence>
<feature type="transmembrane region" description="Helical" evidence="9">
    <location>
        <begin position="136"/>
        <end position="156"/>
    </location>
</feature>
<evidence type="ECO:0000256" key="8">
    <source>
        <dbReference type="SAM" id="MobiDB-lite"/>
    </source>
</evidence>
<dbReference type="Ensembl" id="ENSOKIT00005093840.1">
    <property type="protein sequence ID" value="ENSOKIP00005087763.1"/>
    <property type="gene ID" value="ENSOKIG00005038305.1"/>
</dbReference>
<evidence type="ECO:0000256" key="9">
    <source>
        <dbReference type="SAM" id="Phobius"/>
    </source>
</evidence>
<dbReference type="PRINTS" id="PR00220">
    <property type="entry name" value="SYNAPTOPHYSN"/>
</dbReference>
<protein>
    <submittedName>
        <fullName evidence="11">Synaptophysin b</fullName>
    </submittedName>
</protein>
<comment type="similarity">
    <text evidence="2">Belongs to the synaptophysin/synaptobrevin family.</text>
</comment>
<evidence type="ECO:0000256" key="3">
    <source>
        <dbReference type="ARBA" id="ARBA00022692"/>
    </source>
</evidence>